<gene>
    <name evidence="2" type="ORF">SBA1_1210013</name>
</gene>
<feature type="region of interest" description="Disordered" evidence="1">
    <location>
        <begin position="87"/>
        <end position="106"/>
    </location>
</feature>
<dbReference type="Proteomes" id="UP000238701">
    <property type="component" value="Unassembled WGS sequence"/>
</dbReference>
<evidence type="ECO:0000313" key="3">
    <source>
        <dbReference type="Proteomes" id="UP000238701"/>
    </source>
</evidence>
<accession>A0A2U3K3R0</accession>
<dbReference type="EMBL" id="OMOD01000026">
    <property type="protein sequence ID" value="SPF34286.1"/>
    <property type="molecule type" value="Genomic_DNA"/>
</dbReference>
<evidence type="ECO:0000256" key="1">
    <source>
        <dbReference type="SAM" id="MobiDB-lite"/>
    </source>
</evidence>
<dbReference type="AlphaFoldDB" id="A0A2U3K3R0"/>
<reference evidence="3" key="1">
    <citation type="submission" date="2018-02" db="EMBL/GenBank/DDBJ databases">
        <authorList>
            <person name="Hausmann B."/>
        </authorList>
    </citation>
    <scope>NUCLEOTIDE SEQUENCE [LARGE SCALE GENOMIC DNA]</scope>
    <source>
        <strain evidence="3">Peat soil MAG SbA1</strain>
    </source>
</reference>
<protein>
    <submittedName>
        <fullName evidence="2">Uncharacterized protein</fullName>
    </submittedName>
</protein>
<name>A0A2U3K3R0_9BACT</name>
<proteinExistence type="predicted"/>
<evidence type="ECO:0000313" key="2">
    <source>
        <dbReference type="EMBL" id="SPF34286.1"/>
    </source>
</evidence>
<organism evidence="2 3">
    <name type="scientific">Candidatus Sulfotelmatobacter kueseliae</name>
    <dbReference type="NCBI Taxonomy" id="2042962"/>
    <lineage>
        <taxon>Bacteria</taxon>
        <taxon>Pseudomonadati</taxon>
        <taxon>Acidobacteriota</taxon>
        <taxon>Terriglobia</taxon>
        <taxon>Terriglobales</taxon>
        <taxon>Candidatus Korobacteraceae</taxon>
        <taxon>Candidatus Sulfotelmatobacter</taxon>
    </lineage>
</organism>
<sequence length="106" mass="12197">MSGSSKLGMVQEHLKLYDHPLLAFSARENREVIEVLIDLKNSTVPVHTYVLPIHPRDLDHPQFAWHLQRQLYDGLHDYFVEMFTRTPQNRAVPHSPTPAKQGNEGS</sequence>